<reference evidence="1 2" key="1">
    <citation type="submission" date="2024-03" db="EMBL/GenBank/DDBJ databases">
        <title>Natural products discovery in diverse microorganisms through a two-stage MS feature dereplication strategy.</title>
        <authorList>
            <person name="Zhang R."/>
        </authorList>
    </citation>
    <scope>NUCLEOTIDE SEQUENCE [LARGE SCALE GENOMIC DNA]</scope>
    <source>
        <strain evidence="1 2">18930</strain>
    </source>
</reference>
<evidence type="ECO:0000313" key="2">
    <source>
        <dbReference type="Proteomes" id="UP001432000"/>
    </source>
</evidence>
<dbReference type="EMBL" id="CP147846">
    <property type="protein sequence ID" value="WXG69812.1"/>
    <property type="molecule type" value="Genomic_DNA"/>
</dbReference>
<proteinExistence type="predicted"/>
<evidence type="ECO:0008006" key="3">
    <source>
        <dbReference type="Google" id="ProtNLM"/>
    </source>
</evidence>
<sequence>MSATPRPDLQLSHAVVTADVTAPFDYIDIEQWLKTLPTHEYQRCAPGDHKAAGYTVDDDGTPMSINVEMIGTGLVIQQYRFEEASKHYCKMVSISDVLSPAGWTTTQVIWELGIEQLDGDNLRYINTVTSHPTEEFLEFITAGGQSFEEAAAARQQASGQHCELETPHYAQSIANFAKARAAEAAA</sequence>
<gene>
    <name evidence="1" type="ORF">WDS16_04485</name>
</gene>
<name>A0ABZ2PKW4_9NOCA</name>
<dbReference type="RefSeq" id="WP_338890818.1">
    <property type="nucleotide sequence ID" value="NZ_CP147846.1"/>
</dbReference>
<protein>
    <recommendedName>
        <fullName evidence="3">Polyketide cyclase / dehydrase and lipid transport</fullName>
    </recommendedName>
</protein>
<dbReference type="Proteomes" id="UP001432000">
    <property type="component" value="Chromosome"/>
</dbReference>
<keyword evidence="2" id="KW-1185">Reference proteome</keyword>
<organism evidence="1 2">
    <name type="scientific">Rhodococcus sovatensis</name>
    <dbReference type="NCBI Taxonomy" id="1805840"/>
    <lineage>
        <taxon>Bacteria</taxon>
        <taxon>Bacillati</taxon>
        <taxon>Actinomycetota</taxon>
        <taxon>Actinomycetes</taxon>
        <taxon>Mycobacteriales</taxon>
        <taxon>Nocardiaceae</taxon>
        <taxon>Rhodococcus</taxon>
    </lineage>
</organism>
<evidence type="ECO:0000313" key="1">
    <source>
        <dbReference type="EMBL" id="WXG69812.1"/>
    </source>
</evidence>
<accession>A0ABZ2PKW4</accession>